<keyword evidence="2" id="KW-1185">Reference proteome</keyword>
<dbReference type="EMBL" id="AYYK01000022">
    <property type="protein sequence ID" value="KRM78364.1"/>
    <property type="molecule type" value="Genomic_DNA"/>
</dbReference>
<evidence type="ECO:0000313" key="1">
    <source>
        <dbReference type="EMBL" id="KRM78364.1"/>
    </source>
</evidence>
<accession>A0A0R2BRV4</accession>
<proteinExistence type="predicted"/>
<gene>
    <name evidence="1" type="ORF">FC84_GL001188</name>
</gene>
<dbReference type="Proteomes" id="UP000051813">
    <property type="component" value="Unassembled WGS sequence"/>
</dbReference>
<dbReference type="STRING" id="1423738.FC84_GL001188"/>
<comment type="caution">
    <text evidence="1">The sequence shown here is derived from an EMBL/GenBank/DDBJ whole genome shotgun (WGS) entry which is preliminary data.</text>
</comment>
<dbReference type="PATRIC" id="fig|1423738.3.peg.1201"/>
<reference evidence="1 2" key="1">
    <citation type="journal article" date="2015" name="Genome Announc.">
        <title>Expanding the biotechnology potential of lactobacilli through comparative genomics of 213 strains and associated genera.</title>
        <authorList>
            <person name="Sun Z."/>
            <person name="Harris H.M."/>
            <person name="McCann A."/>
            <person name="Guo C."/>
            <person name="Argimon S."/>
            <person name="Zhang W."/>
            <person name="Yang X."/>
            <person name="Jeffery I.B."/>
            <person name="Cooney J.C."/>
            <person name="Kagawa T.F."/>
            <person name="Liu W."/>
            <person name="Song Y."/>
            <person name="Salvetti E."/>
            <person name="Wrobel A."/>
            <person name="Rasinkangas P."/>
            <person name="Parkhill J."/>
            <person name="Rea M.C."/>
            <person name="O'Sullivan O."/>
            <person name="Ritari J."/>
            <person name="Douillard F.P."/>
            <person name="Paul Ross R."/>
            <person name="Yang R."/>
            <person name="Briner A.E."/>
            <person name="Felis G.E."/>
            <person name="de Vos W.M."/>
            <person name="Barrangou R."/>
            <person name="Klaenhammer T.R."/>
            <person name="Caufield P.W."/>
            <person name="Cui Y."/>
            <person name="Zhang H."/>
            <person name="O'Toole P.W."/>
        </authorList>
    </citation>
    <scope>NUCLEOTIDE SEQUENCE [LARGE SCALE GENOMIC DNA]</scope>
    <source>
        <strain evidence="1 2">DSM 20335</strain>
    </source>
</reference>
<dbReference type="OrthoDB" id="2297555at2"/>
<name>A0A0R2BRV4_9LACO</name>
<protein>
    <submittedName>
        <fullName evidence="1">Uncharacterized protein</fullName>
    </submittedName>
</protein>
<sequence length="123" mass="13970">MAKVIDIKNYQTDRVAHAFLEFYLSLFKNGELDSLATFDSKEQMAEINHFLELAPQVPNDQLIEKLVEARSTELTGLTNNIIAAEPAVTELTSSNAWHDWYKQLIKKIAVRTPGGSWNKYGTR</sequence>
<evidence type="ECO:0000313" key="2">
    <source>
        <dbReference type="Proteomes" id="UP000051813"/>
    </source>
</evidence>
<dbReference type="RefSeq" id="WP_057757691.1">
    <property type="nucleotide sequence ID" value="NZ_AYYK01000022.1"/>
</dbReference>
<dbReference type="AlphaFoldDB" id="A0A0R2BRV4"/>
<organism evidence="1 2">
    <name type="scientific">Lapidilactobacillus dextrinicus DSM 20335</name>
    <dbReference type="NCBI Taxonomy" id="1423738"/>
    <lineage>
        <taxon>Bacteria</taxon>
        <taxon>Bacillati</taxon>
        <taxon>Bacillota</taxon>
        <taxon>Bacilli</taxon>
        <taxon>Lactobacillales</taxon>
        <taxon>Lactobacillaceae</taxon>
        <taxon>Lapidilactobacillus</taxon>
    </lineage>
</organism>